<keyword evidence="3" id="KW-1185">Reference proteome</keyword>
<name>A0A6N7UQL0_9FIRM</name>
<gene>
    <name evidence="2" type="ORF">FYJ34_00415</name>
</gene>
<sequence>MPITLAIIHMIFAYNIVQQILQLLGVINKRLMLGVSVGTSVVMVAFYGAVYLMTAKVYKNIVTRR</sequence>
<evidence type="ECO:0000313" key="3">
    <source>
        <dbReference type="Proteomes" id="UP000434409"/>
    </source>
</evidence>
<protein>
    <submittedName>
        <fullName evidence="2">Uncharacterized protein</fullName>
    </submittedName>
</protein>
<dbReference type="AlphaFoldDB" id="A0A6N7UQL0"/>
<evidence type="ECO:0000256" key="1">
    <source>
        <dbReference type="SAM" id="Phobius"/>
    </source>
</evidence>
<reference evidence="2 3" key="1">
    <citation type="submission" date="2019-08" db="EMBL/GenBank/DDBJ databases">
        <title>In-depth cultivation of the pig gut microbiome towards novel bacterial diversity and tailored functional studies.</title>
        <authorList>
            <person name="Wylensek D."/>
            <person name="Hitch T.C.A."/>
            <person name="Clavel T."/>
        </authorList>
    </citation>
    <scope>NUCLEOTIDE SEQUENCE [LARGE SCALE GENOMIC DNA]</scope>
    <source>
        <strain evidence="2 3">68-1-5</strain>
    </source>
</reference>
<dbReference type="Proteomes" id="UP000434409">
    <property type="component" value="Unassembled WGS sequence"/>
</dbReference>
<accession>A0A6N7UQL0</accession>
<dbReference type="RefSeq" id="WP_154475291.1">
    <property type="nucleotide sequence ID" value="NZ_VULY01000011.1"/>
</dbReference>
<evidence type="ECO:0000313" key="2">
    <source>
        <dbReference type="EMBL" id="MSR92801.1"/>
    </source>
</evidence>
<feature type="transmembrane region" description="Helical" evidence="1">
    <location>
        <begin position="31"/>
        <end position="53"/>
    </location>
</feature>
<proteinExistence type="predicted"/>
<comment type="caution">
    <text evidence="2">The sequence shown here is derived from an EMBL/GenBank/DDBJ whole genome shotgun (WGS) entry which is preliminary data.</text>
</comment>
<keyword evidence="1" id="KW-0472">Membrane</keyword>
<keyword evidence="1" id="KW-1133">Transmembrane helix</keyword>
<organism evidence="2 3">
    <name type="scientific">Suipraeoptans intestinalis</name>
    <dbReference type="NCBI Taxonomy" id="2606628"/>
    <lineage>
        <taxon>Bacteria</taxon>
        <taxon>Bacillati</taxon>
        <taxon>Bacillota</taxon>
        <taxon>Clostridia</taxon>
        <taxon>Lachnospirales</taxon>
        <taxon>Lachnospiraceae</taxon>
        <taxon>Suipraeoptans</taxon>
    </lineage>
</organism>
<keyword evidence="1" id="KW-0812">Transmembrane</keyword>
<feature type="transmembrane region" description="Helical" evidence="1">
    <location>
        <begin position="6"/>
        <end position="24"/>
    </location>
</feature>
<dbReference type="EMBL" id="VULY01000011">
    <property type="protein sequence ID" value="MSR92801.1"/>
    <property type="molecule type" value="Genomic_DNA"/>
</dbReference>